<comment type="caution">
    <text evidence="3">The sequence shown here is derived from an EMBL/GenBank/DDBJ whole genome shotgun (WGS) entry which is preliminary data.</text>
</comment>
<reference evidence="3" key="1">
    <citation type="journal article" date="2023" name="PhytoFront">
        <title>Draft Genome Resources of Seven Strains of Tilletia horrida, Causal Agent of Kernel Smut of Rice.</title>
        <authorList>
            <person name="Khanal S."/>
            <person name="Antony Babu S."/>
            <person name="Zhou X.G."/>
        </authorList>
    </citation>
    <scope>NUCLEOTIDE SEQUENCE</scope>
    <source>
        <strain evidence="3">TX6</strain>
    </source>
</reference>
<feature type="region of interest" description="Disordered" evidence="1">
    <location>
        <begin position="930"/>
        <end position="986"/>
    </location>
</feature>
<feature type="region of interest" description="Disordered" evidence="1">
    <location>
        <begin position="1014"/>
        <end position="1047"/>
    </location>
</feature>
<proteinExistence type="predicted"/>
<dbReference type="InterPro" id="IPR027267">
    <property type="entry name" value="AH/BAR_dom_sf"/>
</dbReference>
<feature type="compositionally biased region" description="Gly residues" evidence="1">
    <location>
        <begin position="1132"/>
        <end position="1148"/>
    </location>
</feature>
<keyword evidence="4" id="KW-1185">Reference proteome</keyword>
<dbReference type="EMBL" id="JAPDMZ010000034">
    <property type="protein sequence ID" value="KAK0554730.1"/>
    <property type="molecule type" value="Genomic_DNA"/>
</dbReference>
<feature type="domain" description="PX" evidence="2">
    <location>
        <begin position="178"/>
        <end position="264"/>
    </location>
</feature>
<dbReference type="Gene3D" id="1.20.1270.60">
    <property type="entry name" value="Arfaptin homology (AH) domain/BAR domain"/>
    <property type="match status" value="1"/>
</dbReference>
<sequence>MIDDPLLASASEAVAFTAASTAEAVAATATATQPQPQPPPSHTINTDPLFAITRPQPHTFTPSRIITGESSEDPQSRPPTPPTKQALPTAPKLVPEPAQSKTQPGDHPSAYAAPPPPSASASKSQLQQPGNGSASAVSSPPQRRELFVRIRITGIEILPRAVTIHLDAAANLPHFRSSSYPRITRSYREFVLYALALTLSLPSVIIPALPVPLPSLSSSTTSAISGPTPEQRHLKFSLSRWIVRLLEHPLIRDHLETRNFIESDYSYQPTPPTASASPSAAAARKRWNSLMHAASSITGLPEKDFPEGIVHAVTTGEGFGAVPLLLTSSAPTAATSSSSSIDIGAGMGLPHGAFSTPTNGPSNQYYNSSGGGTFSASRISSFLKFGQSSSPSPASAASPAHSANRLSTSRSLHDDDEDLVQARAEVTRLEMHFANAAAKADKVYGSTAPDARTINPSTDSIVASNAAGARAGVSQATYDLATRLHSLAMNEESRPISVKGGLTRSLKSTSEMLRQSLKVEDAISNASTHALLSALCYQSLNARSAKCALLQRNALVEEHHNASKHLAAKRREADALRAGRSPTSRMRADMIIEELNDAIRSEAYLAQALRQLSASLTSSLIEHSKHTHTDLQGALLDHTRSQLSLNRSLVGGLKALRRELDTLLTYEQVIAQEKTVAEERKRNFHSANASTTTAGPSGPAGVGAPSSAADAFVLPTPALVHQEEEEEKTRPDLPMPDPLPPTNAPRASVHPHLNGQAQGSVEPGQLGSDVLPETNMNDTNSSNGVLPPTRALQQQRGLGASGPTPTSKAGNVQLADSAAAAAPAVSVTHRSSDRTQNDEQPAVTPSTAGPPMPGLLGRSTATGAQGVPSPGLSTLNSFRPGLISPAPALGASSAGYLGAGPSEYATSNGVRSPGYAPSTVAEAAADPGLPQFASAGMTPSQSSFMSDPFAQQPEQQVPVLPSPPVAAEQDAWATSAGPSATFSSSSSTILGGDGGASSLNSSRFLGAAVGDEGAGWGDQSGTESTSTLLGGGAGGGTGGFSNDSMRGNSGFDVGGSLNSSRFMGGGGGGGGFGGSNGGGLGGFSSPDSSFDRSGTTGYSNPFANPGSNNTVSPQRSTGQAQGGPTSVQSGLNQGGSGAGSRGGGGAGLFGRSRISASDAAKSLGGTF</sequence>
<feature type="compositionally biased region" description="Low complexity" evidence="1">
    <location>
        <begin position="815"/>
        <end position="824"/>
    </location>
</feature>
<evidence type="ECO:0000313" key="3">
    <source>
        <dbReference type="EMBL" id="KAK0554730.1"/>
    </source>
</evidence>
<feature type="region of interest" description="Disordered" evidence="1">
    <location>
        <begin position="1077"/>
        <end position="1167"/>
    </location>
</feature>
<dbReference type="InterPro" id="IPR036871">
    <property type="entry name" value="PX_dom_sf"/>
</dbReference>
<feature type="region of interest" description="Disordered" evidence="1">
    <location>
        <begin position="388"/>
        <end position="416"/>
    </location>
</feature>
<dbReference type="GO" id="GO:0005768">
    <property type="term" value="C:endosome"/>
    <property type="evidence" value="ECO:0007669"/>
    <property type="project" value="TreeGrafter"/>
</dbReference>
<feature type="compositionally biased region" description="Low complexity" evidence="1">
    <location>
        <begin position="388"/>
        <end position="403"/>
    </location>
</feature>
<feature type="region of interest" description="Disordered" evidence="1">
    <location>
        <begin position="815"/>
        <end position="873"/>
    </location>
</feature>
<dbReference type="InterPro" id="IPR053055">
    <property type="entry name" value="VPS17"/>
</dbReference>
<feature type="region of interest" description="Disordered" evidence="1">
    <location>
        <begin position="721"/>
        <end position="788"/>
    </location>
</feature>
<feature type="compositionally biased region" description="Polar residues" evidence="1">
    <location>
        <begin position="1095"/>
        <end position="1127"/>
    </location>
</feature>
<evidence type="ECO:0000313" key="4">
    <source>
        <dbReference type="Proteomes" id="UP001176517"/>
    </source>
</evidence>
<feature type="compositionally biased region" description="Low complexity" evidence="1">
    <location>
        <begin position="973"/>
        <end position="986"/>
    </location>
</feature>
<dbReference type="GO" id="GO:0005829">
    <property type="term" value="C:cytosol"/>
    <property type="evidence" value="ECO:0007669"/>
    <property type="project" value="GOC"/>
</dbReference>
<feature type="region of interest" description="Disordered" evidence="1">
    <location>
        <begin position="26"/>
        <end position="140"/>
    </location>
</feature>
<organism evidence="3 4">
    <name type="scientific">Tilletia horrida</name>
    <dbReference type="NCBI Taxonomy" id="155126"/>
    <lineage>
        <taxon>Eukaryota</taxon>
        <taxon>Fungi</taxon>
        <taxon>Dikarya</taxon>
        <taxon>Basidiomycota</taxon>
        <taxon>Ustilaginomycotina</taxon>
        <taxon>Exobasidiomycetes</taxon>
        <taxon>Tilletiales</taxon>
        <taxon>Tilletiaceae</taxon>
        <taxon>Tilletia</taxon>
    </lineage>
</organism>
<protein>
    <submittedName>
        <fullName evidence="3">Vacuolar protein sorting-associated protein 17</fullName>
    </submittedName>
</protein>
<dbReference type="AlphaFoldDB" id="A0AAN6JT25"/>
<dbReference type="InterPro" id="IPR001683">
    <property type="entry name" value="PX_dom"/>
</dbReference>
<dbReference type="GO" id="GO:0042147">
    <property type="term" value="P:retrograde transport, endosome to Golgi"/>
    <property type="evidence" value="ECO:0007669"/>
    <property type="project" value="TreeGrafter"/>
</dbReference>
<feature type="compositionally biased region" description="Pro residues" evidence="1">
    <location>
        <begin position="733"/>
        <end position="743"/>
    </location>
</feature>
<feature type="compositionally biased region" description="Polar residues" evidence="1">
    <location>
        <begin position="774"/>
        <end position="784"/>
    </location>
</feature>
<dbReference type="SUPFAM" id="SSF64268">
    <property type="entry name" value="PX domain"/>
    <property type="match status" value="1"/>
</dbReference>
<gene>
    <name evidence="3" type="primary">VPS17</name>
    <name evidence="3" type="ORF">OC846_001980</name>
</gene>
<feature type="region of interest" description="Disordered" evidence="1">
    <location>
        <begin position="678"/>
        <end position="708"/>
    </location>
</feature>
<feature type="compositionally biased region" description="Gly residues" evidence="1">
    <location>
        <begin position="1029"/>
        <end position="1039"/>
    </location>
</feature>
<name>A0AAN6JT25_9BASI</name>
<evidence type="ECO:0000256" key="1">
    <source>
        <dbReference type="SAM" id="MobiDB-lite"/>
    </source>
</evidence>
<dbReference type="PANTHER" id="PTHR47433">
    <property type="entry name" value="VACUOLAR PROTEIN SORTING-ASSOCIATED PROTEIN 17"/>
    <property type="match status" value="1"/>
</dbReference>
<evidence type="ECO:0000259" key="2">
    <source>
        <dbReference type="Pfam" id="PF00787"/>
    </source>
</evidence>
<dbReference type="Gene3D" id="3.30.1520.10">
    <property type="entry name" value="Phox-like domain"/>
    <property type="match status" value="1"/>
</dbReference>
<dbReference type="Proteomes" id="UP001176517">
    <property type="component" value="Unassembled WGS sequence"/>
</dbReference>
<dbReference type="PANTHER" id="PTHR47433:SF1">
    <property type="entry name" value="VACUOLAR PROTEIN SORTING-ASSOCIATED PROTEIN 17"/>
    <property type="match status" value="1"/>
</dbReference>
<feature type="compositionally biased region" description="Polar residues" evidence="1">
    <location>
        <begin position="125"/>
        <end position="140"/>
    </location>
</feature>
<dbReference type="Pfam" id="PF00787">
    <property type="entry name" value="PX"/>
    <property type="match status" value="1"/>
</dbReference>
<dbReference type="GO" id="GO:0006886">
    <property type="term" value="P:intracellular protein transport"/>
    <property type="evidence" value="ECO:0007669"/>
    <property type="project" value="TreeGrafter"/>
</dbReference>
<dbReference type="GO" id="GO:0030905">
    <property type="term" value="C:retromer, tubulation complex"/>
    <property type="evidence" value="ECO:0007669"/>
    <property type="project" value="TreeGrafter"/>
</dbReference>
<dbReference type="GO" id="GO:0032266">
    <property type="term" value="F:phosphatidylinositol-3-phosphate binding"/>
    <property type="evidence" value="ECO:0007669"/>
    <property type="project" value="TreeGrafter"/>
</dbReference>
<accession>A0AAN6JT25</accession>
<feature type="compositionally biased region" description="Low complexity" evidence="1">
    <location>
        <begin position="689"/>
        <end position="708"/>
    </location>
</feature>
<feature type="compositionally biased region" description="Low complexity" evidence="1">
    <location>
        <begin position="1083"/>
        <end position="1094"/>
    </location>
</feature>